<dbReference type="Pfam" id="PF01323">
    <property type="entry name" value="DSBA"/>
    <property type="match status" value="1"/>
</dbReference>
<dbReference type="SUPFAM" id="SSF52833">
    <property type="entry name" value="Thioredoxin-like"/>
    <property type="match status" value="2"/>
</dbReference>
<accession>A0ABP7WSH4</accession>
<dbReference type="PANTHER" id="PTHR42943:SF2">
    <property type="entry name" value="GLUTATHIONE S-TRANSFERASE KAPPA 1"/>
    <property type="match status" value="1"/>
</dbReference>
<dbReference type="InterPro" id="IPR001853">
    <property type="entry name" value="DSBA-like_thioredoxin_dom"/>
</dbReference>
<evidence type="ECO:0000259" key="1">
    <source>
        <dbReference type="Pfam" id="PF01323"/>
    </source>
</evidence>
<dbReference type="RefSeq" id="WP_344935364.1">
    <property type="nucleotide sequence ID" value="NZ_BAABDM010000003.1"/>
</dbReference>
<reference evidence="3" key="1">
    <citation type="journal article" date="2019" name="Int. J. Syst. Evol. Microbiol.">
        <title>The Global Catalogue of Microorganisms (GCM) 10K type strain sequencing project: providing services to taxonomists for standard genome sequencing and annotation.</title>
        <authorList>
            <consortium name="The Broad Institute Genomics Platform"/>
            <consortium name="The Broad Institute Genome Sequencing Center for Infectious Disease"/>
            <person name="Wu L."/>
            <person name="Ma J."/>
        </authorList>
    </citation>
    <scope>NUCLEOTIDE SEQUENCE [LARGE SCALE GENOMIC DNA]</scope>
    <source>
        <strain evidence="3">JCM 17304</strain>
    </source>
</reference>
<dbReference type="InterPro" id="IPR051924">
    <property type="entry name" value="GST_Kappa/NadH"/>
</dbReference>
<sequence length="439" mass="49871">MSRLTPYVFSIVTSQRLLRWQRKLAEFRRSKAGKPHLVTVYLRISDPHSYILLQVLKALSTRYDIAFDFRTVLRLQENMYPAPGLWEQNAFADSAYLANIYGLDFPIAPPITTPELAHSATAQLLHCELQGDYLDKASAIFETYWQDQSDALNSLIDARIANNVECYQHHLLANETLLQNKGHYLSAMLHYGEKPGSEWYWGLSRLEYLEQRLTTLGAVKNATVDPISARTPTPVEPEPATDTRAASASPIINYWSARSPYSYIGLIRARELAARHGVALVIKPVLPMVMRRMQVPQQKGMYIIRDTKREAEKHNIKFGFSADPLGAAVERCYALFEHASENNLGNEFLETFARSVWAEGIDAATDAGMKTIVETAGLNWSLAKPLLNNEDWRGWAQENLLDMYENGLWGVPSFRYQQIAVFGQDRLDRLEQAIIDDRS</sequence>
<protein>
    <submittedName>
        <fullName evidence="2">DsbA family protein</fullName>
    </submittedName>
</protein>
<keyword evidence="3" id="KW-1185">Reference proteome</keyword>
<gene>
    <name evidence="2" type="ORF">GCM10022414_20060</name>
</gene>
<dbReference type="Gene3D" id="3.40.30.10">
    <property type="entry name" value="Glutaredoxin"/>
    <property type="match status" value="2"/>
</dbReference>
<dbReference type="EMBL" id="BAABDM010000003">
    <property type="protein sequence ID" value="GAA4095786.1"/>
    <property type="molecule type" value="Genomic_DNA"/>
</dbReference>
<comment type="caution">
    <text evidence="2">The sequence shown here is derived from an EMBL/GenBank/DDBJ whole genome shotgun (WGS) entry which is preliminary data.</text>
</comment>
<proteinExistence type="predicted"/>
<dbReference type="Proteomes" id="UP001500392">
    <property type="component" value="Unassembled WGS sequence"/>
</dbReference>
<evidence type="ECO:0000313" key="2">
    <source>
        <dbReference type="EMBL" id="GAA4095786.1"/>
    </source>
</evidence>
<organism evidence="2 3">
    <name type="scientific">Zhongshania borealis</name>
    <dbReference type="NCBI Taxonomy" id="889488"/>
    <lineage>
        <taxon>Bacteria</taxon>
        <taxon>Pseudomonadati</taxon>
        <taxon>Pseudomonadota</taxon>
        <taxon>Gammaproteobacteria</taxon>
        <taxon>Cellvibrionales</taxon>
        <taxon>Spongiibacteraceae</taxon>
        <taxon>Zhongshania</taxon>
    </lineage>
</organism>
<evidence type="ECO:0000313" key="3">
    <source>
        <dbReference type="Proteomes" id="UP001500392"/>
    </source>
</evidence>
<dbReference type="PANTHER" id="PTHR42943">
    <property type="entry name" value="GLUTATHIONE S-TRANSFERASE KAPPA"/>
    <property type="match status" value="1"/>
</dbReference>
<dbReference type="InterPro" id="IPR036249">
    <property type="entry name" value="Thioredoxin-like_sf"/>
</dbReference>
<name>A0ABP7WSH4_9GAMM</name>
<feature type="domain" description="DSBA-like thioredoxin" evidence="1">
    <location>
        <begin position="251"/>
        <end position="434"/>
    </location>
</feature>